<feature type="domain" description="Multidrug resistance protein MdtA-like alpha-helical hairpin" evidence="2">
    <location>
        <begin position="100"/>
        <end position="162"/>
    </location>
</feature>
<name>A0A933KY04_9HYPH</name>
<dbReference type="SUPFAM" id="SSF111369">
    <property type="entry name" value="HlyD-like secretion proteins"/>
    <property type="match status" value="3"/>
</dbReference>
<proteinExistence type="predicted"/>
<dbReference type="GO" id="GO:0005886">
    <property type="term" value="C:plasma membrane"/>
    <property type="evidence" value="ECO:0007669"/>
    <property type="project" value="TreeGrafter"/>
</dbReference>
<dbReference type="PANTHER" id="PTHR30438">
    <property type="entry name" value="36 KDA ANTIGEN-RELATED"/>
    <property type="match status" value="1"/>
</dbReference>
<sequence length="314" mass="33063">MNEFFAWAMGLLAVIPGLGHPAPSWNGYVEESYVYAAAPSGGVIASIAVTEGQLVRKGETLFVLEANQQQALYEAAKARADAAEASLDNLKTGSRSEEVDVIRASLAKASADLSLARQNLTRSEDLFDSGLIPMARLDADKAMFASAQAAVDQLEAQLKVAELPARDAQQIAAEATLAAARADAVNAAANLADRTVTATEAGRVERLFFSAGEVAGAGVPVASLSGADAMKVKFYINEADRHQFALGDALAISCDGCPAGLTAKVSYFASDPQFTPPIIYSRDERSRLVFLTEAVLDDQNGIRPGQPVSIGRIE</sequence>
<dbReference type="PANTHER" id="PTHR30438:SF2">
    <property type="entry name" value="MEMBRANE PROTEIN"/>
    <property type="match status" value="1"/>
</dbReference>
<dbReference type="Proteomes" id="UP000782610">
    <property type="component" value="Unassembled WGS sequence"/>
</dbReference>
<comment type="caution">
    <text evidence="3">The sequence shown here is derived from an EMBL/GenBank/DDBJ whole genome shotgun (WGS) entry which is preliminary data.</text>
</comment>
<dbReference type="Gene3D" id="1.10.287.470">
    <property type="entry name" value="Helix hairpin bin"/>
    <property type="match status" value="2"/>
</dbReference>
<evidence type="ECO:0000256" key="1">
    <source>
        <dbReference type="SAM" id="Coils"/>
    </source>
</evidence>
<dbReference type="AlphaFoldDB" id="A0A933KY04"/>
<dbReference type="InterPro" id="IPR058624">
    <property type="entry name" value="MdtA-like_HH"/>
</dbReference>
<dbReference type="Gene3D" id="2.40.50.100">
    <property type="match status" value="2"/>
</dbReference>
<dbReference type="Gene3D" id="2.40.30.170">
    <property type="match status" value="1"/>
</dbReference>
<dbReference type="Pfam" id="PF25876">
    <property type="entry name" value="HH_MFP_RND"/>
    <property type="match status" value="1"/>
</dbReference>
<gene>
    <name evidence="3" type="ORF">HY834_03010</name>
</gene>
<protein>
    <submittedName>
        <fullName evidence="3">HlyD family efflux transporter periplasmic adaptor subunit</fullName>
    </submittedName>
</protein>
<organism evidence="3 4">
    <name type="scientific">Devosia nanyangense</name>
    <dbReference type="NCBI Taxonomy" id="1228055"/>
    <lineage>
        <taxon>Bacteria</taxon>
        <taxon>Pseudomonadati</taxon>
        <taxon>Pseudomonadota</taxon>
        <taxon>Alphaproteobacteria</taxon>
        <taxon>Hyphomicrobiales</taxon>
        <taxon>Devosiaceae</taxon>
        <taxon>Devosia</taxon>
    </lineage>
</organism>
<evidence type="ECO:0000313" key="4">
    <source>
        <dbReference type="Proteomes" id="UP000782610"/>
    </source>
</evidence>
<evidence type="ECO:0000259" key="2">
    <source>
        <dbReference type="Pfam" id="PF25876"/>
    </source>
</evidence>
<accession>A0A933KY04</accession>
<dbReference type="EMBL" id="JACRAF010000008">
    <property type="protein sequence ID" value="MBI4920694.1"/>
    <property type="molecule type" value="Genomic_DNA"/>
</dbReference>
<keyword evidence="1" id="KW-0175">Coiled coil</keyword>
<feature type="coiled-coil region" evidence="1">
    <location>
        <begin position="66"/>
        <end position="93"/>
    </location>
</feature>
<evidence type="ECO:0000313" key="3">
    <source>
        <dbReference type="EMBL" id="MBI4920694.1"/>
    </source>
</evidence>
<reference evidence="3" key="1">
    <citation type="submission" date="2020-07" db="EMBL/GenBank/DDBJ databases">
        <title>Huge and variable diversity of episymbiotic CPR bacteria and DPANN archaea in groundwater ecosystems.</title>
        <authorList>
            <person name="He C.Y."/>
            <person name="Keren R."/>
            <person name="Whittaker M."/>
            <person name="Farag I.F."/>
            <person name="Doudna J."/>
            <person name="Cate J.H.D."/>
            <person name="Banfield J.F."/>
        </authorList>
    </citation>
    <scope>NUCLEOTIDE SEQUENCE</scope>
    <source>
        <strain evidence="3">NC_groundwater_1586_Pr3_B-0.1um_66_15</strain>
    </source>
</reference>